<evidence type="ECO:0000256" key="4">
    <source>
        <dbReference type="ARBA" id="ARBA00023125"/>
    </source>
</evidence>
<evidence type="ECO:0000259" key="6">
    <source>
        <dbReference type="PROSITE" id="PS50950"/>
    </source>
</evidence>
<evidence type="ECO:0000256" key="5">
    <source>
        <dbReference type="PROSITE-ProRule" id="PRU00309"/>
    </source>
</evidence>
<dbReference type="SMART" id="SM00692">
    <property type="entry name" value="DM3"/>
    <property type="match status" value="1"/>
</dbReference>
<sequence length="230" mass="26188">MANDHCSVNCCTNDKRNESGKDLSFFNFPSNKTQGSQWIAAIKRDEGPHFEIKKGCTLVCSAHFKPSDMFKSITGRTRLKAGAVPSQFQWTKACNERSKNKLQNLKEINEMQAQEERRQSIVDSFCQDVELKQVTEQVTVQEASAGAEPMEEMNAELENENIQPAELSAEEQIEILKAKISRKRWKISKDPGLELKIFPRILNCCHFTQALYQKNDSIAFMAGLNHMQKL</sequence>
<evidence type="ECO:0000313" key="8">
    <source>
        <dbReference type="Proteomes" id="UP001159427"/>
    </source>
</evidence>
<dbReference type="Gene3D" id="6.20.210.20">
    <property type="entry name" value="THAP domain"/>
    <property type="match status" value="1"/>
</dbReference>
<evidence type="ECO:0000313" key="7">
    <source>
        <dbReference type="EMBL" id="CAH3194883.1"/>
    </source>
</evidence>
<name>A0ABN8STK9_9CNID</name>
<feature type="domain" description="THAP-type" evidence="6">
    <location>
        <begin position="1"/>
        <end position="88"/>
    </location>
</feature>
<reference evidence="7 8" key="1">
    <citation type="submission" date="2022-05" db="EMBL/GenBank/DDBJ databases">
        <authorList>
            <consortium name="Genoscope - CEA"/>
            <person name="William W."/>
        </authorList>
    </citation>
    <scope>NUCLEOTIDE SEQUENCE [LARGE SCALE GENOMIC DNA]</scope>
</reference>
<dbReference type="PANTHER" id="PTHR46600:SF11">
    <property type="entry name" value="THAP DOMAIN-CONTAINING PROTEIN 10"/>
    <property type="match status" value="1"/>
</dbReference>
<evidence type="ECO:0000256" key="1">
    <source>
        <dbReference type="ARBA" id="ARBA00022723"/>
    </source>
</evidence>
<keyword evidence="4 5" id="KW-0238">DNA-binding</keyword>
<dbReference type="PANTHER" id="PTHR46600">
    <property type="entry name" value="THAP DOMAIN-CONTAINING"/>
    <property type="match status" value="1"/>
</dbReference>
<comment type="caution">
    <text evidence="7">The sequence shown here is derived from an EMBL/GenBank/DDBJ whole genome shotgun (WGS) entry which is preliminary data.</text>
</comment>
<dbReference type="Proteomes" id="UP001159427">
    <property type="component" value="Unassembled WGS sequence"/>
</dbReference>
<dbReference type="SUPFAM" id="SSF57716">
    <property type="entry name" value="Glucocorticoid receptor-like (DNA-binding domain)"/>
    <property type="match status" value="1"/>
</dbReference>
<dbReference type="InterPro" id="IPR038441">
    <property type="entry name" value="THAP_Znf_sf"/>
</dbReference>
<proteinExistence type="predicted"/>
<keyword evidence="3" id="KW-0862">Zinc</keyword>
<dbReference type="SMART" id="SM00980">
    <property type="entry name" value="THAP"/>
    <property type="match status" value="1"/>
</dbReference>
<organism evidence="7 8">
    <name type="scientific">Porites evermanni</name>
    <dbReference type="NCBI Taxonomy" id="104178"/>
    <lineage>
        <taxon>Eukaryota</taxon>
        <taxon>Metazoa</taxon>
        <taxon>Cnidaria</taxon>
        <taxon>Anthozoa</taxon>
        <taxon>Hexacorallia</taxon>
        <taxon>Scleractinia</taxon>
        <taxon>Fungiina</taxon>
        <taxon>Poritidae</taxon>
        <taxon>Porites</taxon>
    </lineage>
</organism>
<dbReference type="Pfam" id="PF05485">
    <property type="entry name" value="THAP"/>
    <property type="match status" value="1"/>
</dbReference>
<dbReference type="InterPro" id="IPR006612">
    <property type="entry name" value="THAP_Znf"/>
</dbReference>
<dbReference type="InterPro" id="IPR026516">
    <property type="entry name" value="THAP1/10"/>
</dbReference>
<keyword evidence="2 5" id="KW-0863">Zinc-finger</keyword>
<accession>A0ABN8STK9</accession>
<evidence type="ECO:0000256" key="2">
    <source>
        <dbReference type="ARBA" id="ARBA00022771"/>
    </source>
</evidence>
<dbReference type="EMBL" id="CALNXI010004018">
    <property type="protein sequence ID" value="CAH3194883.1"/>
    <property type="molecule type" value="Genomic_DNA"/>
</dbReference>
<gene>
    <name evidence="7" type="ORF">PEVE_00028923</name>
</gene>
<keyword evidence="1" id="KW-0479">Metal-binding</keyword>
<dbReference type="PROSITE" id="PS50950">
    <property type="entry name" value="ZF_THAP"/>
    <property type="match status" value="1"/>
</dbReference>
<evidence type="ECO:0000256" key="3">
    <source>
        <dbReference type="ARBA" id="ARBA00022833"/>
    </source>
</evidence>
<keyword evidence="8" id="KW-1185">Reference proteome</keyword>
<protein>
    <recommendedName>
        <fullName evidence="6">THAP-type domain-containing protein</fullName>
    </recommendedName>
</protein>